<proteinExistence type="predicted"/>
<evidence type="ECO:0008006" key="4">
    <source>
        <dbReference type="Google" id="ProtNLM"/>
    </source>
</evidence>
<keyword evidence="3" id="KW-1185">Reference proteome</keyword>
<organism evidence="2 3">
    <name type="scientific">Persicitalea jodogahamensis</name>
    <dbReference type="NCBI Taxonomy" id="402147"/>
    <lineage>
        <taxon>Bacteria</taxon>
        <taxon>Pseudomonadati</taxon>
        <taxon>Bacteroidota</taxon>
        <taxon>Cytophagia</taxon>
        <taxon>Cytophagales</taxon>
        <taxon>Spirosomataceae</taxon>
        <taxon>Persicitalea</taxon>
    </lineage>
</organism>
<evidence type="ECO:0000256" key="1">
    <source>
        <dbReference type="SAM" id="SignalP"/>
    </source>
</evidence>
<gene>
    <name evidence="2" type="ORF">GCM10007390_15050</name>
</gene>
<feature type="chain" id="PRO_5035274072" description="Extracellular endo-alpha-(1-&gt;5)-L-arabinanase C-terminal domain-containing protein" evidence="1">
    <location>
        <begin position="23"/>
        <end position="122"/>
    </location>
</feature>
<accession>A0A8J3D2Y5</accession>
<keyword evidence="1" id="KW-0732">Signal</keyword>
<dbReference type="Proteomes" id="UP000598271">
    <property type="component" value="Unassembled WGS sequence"/>
</dbReference>
<dbReference type="RefSeq" id="WP_189563695.1">
    <property type="nucleotide sequence ID" value="NZ_BMXF01000001.1"/>
</dbReference>
<protein>
    <recommendedName>
        <fullName evidence="4">Extracellular endo-alpha-(1-&gt;5)-L-arabinanase C-terminal domain-containing protein</fullName>
    </recommendedName>
</protein>
<evidence type="ECO:0000313" key="3">
    <source>
        <dbReference type="Proteomes" id="UP000598271"/>
    </source>
</evidence>
<evidence type="ECO:0000313" key="2">
    <source>
        <dbReference type="EMBL" id="GHB62255.1"/>
    </source>
</evidence>
<name>A0A8J3D2Y5_9BACT</name>
<comment type="caution">
    <text evidence="2">The sequence shown here is derived from an EMBL/GenBank/DDBJ whole genome shotgun (WGS) entry which is preliminary data.</text>
</comment>
<feature type="signal peptide" evidence="1">
    <location>
        <begin position="1"/>
        <end position="22"/>
    </location>
</feature>
<dbReference type="AlphaFoldDB" id="A0A8J3D2Y5"/>
<reference evidence="2 3" key="1">
    <citation type="journal article" date="2014" name="Int. J. Syst. Evol. Microbiol.">
        <title>Complete genome sequence of Corynebacterium casei LMG S-19264T (=DSM 44701T), isolated from a smear-ripened cheese.</title>
        <authorList>
            <consortium name="US DOE Joint Genome Institute (JGI-PGF)"/>
            <person name="Walter F."/>
            <person name="Albersmeier A."/>
            <person name="Kalinowski J."/>
            <person name="Ruckert C."/>
        </authorList>
    </citation>
    <scope>NUCLEOTIDE SEQUENCE [LARGE SCALE GENOMIC DNA]</scope>
    <source>
        <strain evidence="2 3">KCTC 12866</strain>
    </source>
</reference>
<dbReference type="EMBL" id="BMXF01000001">
    <property type="protein sequence ID" value="GHB62255.1"/>
    <property type="molecule type" value="Genomic_DNA"/>
</dbReference>
<sequence>MKKLNLFLIIAFLLIGSGPLVAQSNTDLTGPWVLDVKTDMGSGTPTFDLKQDAEGKITGTYEGQLGETELKGSIKDETFHIEFSVQGNLVQYDGKVDNGVISGKVEIGTAATGTFTGKRKEQ</sequence>